<keyword evidence="1" id="KW-1133">Transmembrane helix</keyword>
<comment type="caution">
    <text evidence="2">The sequence shown here is derived from an EMBL/GenBank/DDBJ whole genome shotgun (WGS) entry which is preliminary data.</text>
</comment>
<dbReference type="AlphaFoldDB" id="A0A2V0PDA7"/>
<accession>A0A2V0PDA7</accession>
<dbReference type="PANTHER" id="PTHR15852">
    <property type="entry name" value="PLASTID TRANSCRIPTIONALLY ACTIVE PROTEIN"/>
    <property type="match status" value="1"/>
</dbReference>
<protein>
    <submittedName>
        <fullName evidence="2">Uncharacterized protein</fullName>
    </submittedName>
</protein>
<dbReference type="SUPFAM" id="SSF57938">
    <property type="entry name" value="DnaJ/Hsp40 cysteine-rich domain"/>
    <property type="match status" value="1"/>
</dbReference>
<dbReference type="InParanoid" id="A0A2V0PDA7"/>
<dbReference type="OrthoDB" id="544681at2759"/>
<sequence>MPATQFLSSRGPIAIAPLPRRRLTRPRTCSCACSAARQAAPEATTTASERTVQQQMQQVNEQWQQQQQQMVQRRATPAAPPPPPFAALRMLLTGQNPALKTLQKKPGGGPISLLLFALTVIAAAFAALRSAIMRKVRRCKCCRGFGVTRCRLCDGQGRVDWAAKLSHYAACPLCMNRRYVVCTDCGGGFHRPLFGHQRRRQGADQDLGDLYQNAAAGAALSSVDAPDEAVKTVSRGVLSARND</sequence>
<proteinExistence type="predicted"/>
<keyword evidence="3" id="KW-1185">Reference proteome</keyword>
<keyword evidence="1" id="KW-0472">Membrane</keyword>
<evidence type="ECO:0000313" key="3">
    <source>
        <dbReference type="Proteomes" id="UP000247498"/>
    </source>
</evidence>
<reference evidence="2 3" key="1">
    <citation type="journal article" date="2018" name="Sci. Rep.">
        <title>Raphidocelis subcapitata (=Pseudokirchneriella subcapitata) provides an insight into genome evolution and environmental adaptations in the Sphaeropleales.</title>
        <authorList>
            <person name="Suzuki S."/>
            <person name="Yamaguchi H."/>
            <person name="Nakajima N."/>
            <person name="Kawachi M."/>
        </authorList>
    </citation>
    <scope>NUCLEOTIDE SEQUENCE [LARGE SCALE GENOMIC DNA]</scope>
    <source>
        <strain evidence="2 3">NIES-35</strain>
    </source>
</reference>
<evidence type="ECO:0000313" key="2">
    <source>
        <dbReference type="EMBL" id="GBF97834.1"/>
    </source>
</evidence>
<name>A0A2V0PDA7_9CHLO</name>
<feature type="transmembrane region" description="Helical" evidence="1">
    <location>
        <begin position="109"/>
        <end position="128"/>
    </location>
</feature>
<gene>
    <name evidence="2" type="ORF">Rsub_11184</name>
</gene>
<dbReference type="PANTHER" id="PTHR15852:SF54">
    <property type="entry name" value="PROTEIN SSUH2 HOMOLOG"/>
    <property type="match status" value="1"/>
</dbReference>
<dbReference type="InterPro" id="IPR036410">
    <property type="entry name" value="HSP_DnaJ_Cys-rich_dom_sf"/>
</dbReference>
<organism evidence="2 3">
    <name type="scientific">Raphidocelis subcapitata</name>
    <dbReference type="NCBI Taxonomy" id="307507"/>
    <lineage>
        <taxon>Eukaryota</taxon>
        <taxon>Viridiplantae</taxon>
        <taxon>Chlorophyta</taxon>
        <taxon>core chlorophytes</taxon>
        <taxon>Chlorophyceae</taxon>
        <taxon>CS clade</taxon>
        <taxon>Sphaeropleales</taxon>
        <taxon>Selenastraceae</taxon>
        <taxon>Raphidocelis</taxon>
    </lineage>
</organism>
<dbReference type="EMBL" id="BDRX01000109">
    <property type="protein sequence ID" value="GBF97834.1"/>
    <property type="molecule type" value="Genomic_DNA"/>
</dbReference>
<evidence type="ECO:0000256" key="1">
    <source>
        <dbReference type="SAM" id="Phobius"/>
    </source>
</evidence>
<dbReference type="Proteomes" id="UP000247498">
    <property type="component" value="Unassembled WGS sequence"/>
</dbReference>
<keyword evidence="1" id="KW-0812">Transmembrane</keyword>